<dbReference type="InterPro" id="IPR039315">
    <property type="entry name" value="CheW"/>
</dbReference>
<name>A0ABD5S0H4_9EURY</name>
<gene>
    <name evidence="2" type="ORF">ACFQE1_12195</name>
</gene>
<protein>
    <submittedName>
        <fullName evidence="2">Chemotaxis protein CheW</fullName>
    </submittedName>
</protein>
<dbReference type="SMART" id="SM00260">
    <property type="entry name" value="CheW"/>
    <property type="match status" value="1"/>
</dbReference>
<dbReference type="PANTHER" id="PTHR22617:SF23">
    <property type="entry name" value="CHEMOTAXIS PROTEIN CHEW"/>
    <property type="match status" value="1"/>
</dbReference>
<feature type="domain" description="CheW-like" evidence="1">
    <location>
        <begin position="6"/>
        <end position="141"/>
    </location>
</feature>
<dbReference type="EMBL" id="JBHSWU010000394">
    <property type="protein sequence ID" value="MFC6725120.1"/>
    <property type="molecule type" value="Genomic_DNA"/>
</dbReference>
<dbReference type="SUPFAM" id="SSF50341">
    <property type="entry name" value="CheW-like"/>
    <property type="match status" value="1"/>
</dbReference>
<dbReference type="AlphaFoldDB" id="A0ABD5S0H4"/>
<dbReference type="Gene3D" id="2.30.30.40">
    <property type="entry name" value="SH3 Domains"/>
    <property type="match status" value="1"/>
</dbReference>
<dbReference type="InterPro" id="IPR036061">
    <property type="entry name" value="CheW-like_dom_sf"/>
</dbReference>
<organism evidence="2 3">
    <name type="scientific">Halobium palmae</name>
    <dbReference type="NCBI Taxonomy" id="1776492"/>
    <lineage>
        <taxon>Archaea</taxon>
        <taxon>Methanobacteriati</taxon>
        <taxon>Methanobacteriota</taxon>
        <taxon>Stenosarchaea group</taxon>
        <taxon>Halobacteria</taxon>
        <taxon>Halobacteriales</taxon>
        <taxon>Haloferacaceae</taxon>
        <taxon>Halobium</taxon>
    </lineage>
</organism>
<dbReference type="Gene3D" id="2.40.50.180">
    <property type="entry name" value="CheA-289, Domain 4"/>
    <property type="match status" value="1"/>
</dbReference>
<accession>A0ABD5S0H4</accession>
<dbReference type="InterPro" id="IPR002545">
    <property type="entry name" value="CheW-lke_dom"/>
</dbReference>
<sequence>MSRAATTQVLEFGLGDESYCLDIGYIDEIVDAGELTRIPNSPPHVEGVMDLRGRTTSIIDPKKVFDIRSGDGHAGRNRIVVFDPDEAGDGAIGWMVDEVYQVISVDVDSLDESTLSEDEGVRGVVKRDDRFVVWVDPLAAQ</sequence>
<evidence type="ECO:0000313" key="2">
    <source>
        <dbReference type="EMBL" id="MFC6725120.1"/>
    </source>
</evidence>
<dbReference type="PANTHER" id="PTHR22617">
    <property type="entry name" value="CHEMOTAXIS SENSOR HISTIDINE KINASE-RELATED"/>
    <property type="match status" value="1"/>
</dbReference>
<reference evidence="2 3" key="1">
    <citation type="journal article" date="2019" name="Int. J. Syst. Evol. Microbiol.">
        <title>The Global Catalogue of Microorganisms (GCM) 10K type strain sequencing project: providing services to taxonomists for standard genome sequencing and annotation.</title>
        <authorList>
            <consortium name="The Broad Institute Genomics Platform"/>
            <consortium name="The Broad Institute Genome Sequencing Center for Infectious Disease"/>
            <person name="Wu L."/>
            <person name="Ma J."/>
        </authorList>
    </citation>
    <scope>NUCLEOTIDE SEQUENCE [LARGE SCALE GENOMIC DNA]</scope>
    <source>
        <strain evidence="2 3">NBRC 111368</strain>
    </source>
</reference>
<evidence type="ECO:0000259" key="1">
    <source>
        <dbReference type="PROSITE" id="PS50851"/>
    </source>
</evidence>
<evidence type="ECO:0000313" key="3">
    <source>
        <dbReference type="Proteomes" id="UP001596328"/>
    </source>
</evidence>
<keyword evidence="3" id="KW-1185">Reference proteome</keyword>
<dbReference type="PROSITE" id="PS50851">
    <property type="entry name" value="CHEW"/>
    <property type="match status" value="1"/>
</dbReference>
<comment type="caution">
    <text evidence="2">The sequence shown here is derived from an EMBL/GenBank/DDBJ whole genome shotgun (WGS) entry which is preliminary data.</text>
</comment>
<proteinExistence type="predicted"/>
<dbReference type="Proteomes" id="UP001596328">
    <property type="component" value="Unassembled WGS sequence"/>
</dbReference>
<dbReference type="Pfam" id="PF01584">
    <property type="entry name" value="CheW"/>
    <property type="match status" value="1"/>
</dbReference>